<keyword evidence="2" id="KW-1185">Reference proteome</keyword>
<dbReference type="EMBL" id="AKHW03000629">
    <property type="protein sequence ID" value="KYO45230.1"/>
    <property type="molecule type" value="Genomic_DNA"/>
</dbReference>
<sequence length="79" mass="8760">MKLSLLHLRSRKFGFRGCAPRSCARQQPMPLFSERTSNFCLNPATLAASTTSGGNKLHPLVTKDLLAFVLNFPPARFLL</sequence>
<protein>
    <submittedName>
        <fullName evidence="1">Uncharacterized protein</fullName>
    </submittedName>
</protein>
<evidence type="ECO:0000313" key="1">
    <source>
        <dbReference type="EMBL" id="KYO45230.1"/>
    </source>
</evidence>
<proteinExistence type="predicted"/>
<reference evidence="1 2" key="1">
    <citation type="journal article" date="2012" name="Genome Biol.">
        <title>Sequencing three crocodilian genomes to illuminate the evolution of archosaurs and amniotes.</title>
        <authorList>
            <person name="St John J.A."/>
            <person name="Braun E.L."/>
            <person name="Isberg S.R."/>
            <person name="Miles L.G."/>
            <person name="Chong A.Y."/>
            <person name="Gongora J."/>
            <person name="Dalzell P."/>
            <person name="Moran C."/>
            <person name="Bed'hom B."/>
            <person name="Abzhanov A."/>
            <person name="Burgess S.C."/>
            <person name="Cooksey A.M."/>
            <person name="Castoe T.A."/>
            <person name="Crawford N.G."/>
            <person name="Densmore L.D."/>
            <person name="Drew J.C."/>
            <person name="Edwards S.V."/>
            <person name="Faircloth B.C."/>
            <person name="Fujita M.K."/>
            <person name="Greenwold M.J."/>
            <person name="Hoffmann F.G."/>
            <person name="Howard J.M."/>
            <person name="Iguchi T."/>
            <person name="Janes D.E."/>
            <person name="Khan S.Y."/>
            <person name="Kohno S."/>
            <person name="de Koning A.J."/>
            <person name="Lance S.L."/>
            <person name="McCarthy F.M."/>
            <person name="McCormack J.E."/>
            <person name="Merchant M.E."/>
            <person name="Peterson D.G."/>
            <person name="Pollock D.D."/>
            <person name="Pourmand N."/>
            <person name="Raney B.J."/>
            <person name="Roessler K.A."/>
            <person name="Sanford J.R."/>
            <person name="Sawyer R.H."/>
            <person name="Schmidt C.J."/>
            <person name="Triplett E.W."/>
            <person name="Tuberville T.D."/>
            <person name="Venegas-Anaya M."/>
            <person name="Howard J.T."/>
            <person name="Jarvis E.D."/>
            <person name="Guillette L.J.Jr."/>
            <person name="Glenn T.C."/>
            <person name="Green R.E."/>
            <person name="Ray D.A."/>
        </authorList>
    </citation>
    <scope>NUCLEOTIDE SEQUENCE [LARGE SCALE GENOMIC DNA]</scope>
    <source>
        <strain evidence="1">KSC_2009_1</strain>
    </source>
</reference>
<name>A0A151P8C5_ALLMI</name>
<organism evidence="1 2">
    <name type="scientific">Alligator mississippiensis</name>
    <name type="common">American alligator</name>
    <dbReference type="NCBI Taxonomy" id="8496"/>
    <lineage>
        <taxon>Eukaryota</taxon>
        <taxon>Metazoa</taxon>
        <taxon>Chordata</taxon>
        <taxon>Craniata</taxon>
        <taxon>Vertebrata</taxon>
        <taxon>Euteleostomi</taxon>
        <taxon>Archelosauria</taxon>
        <taxon>Archosauria</taxon>
        <taxon>Crocodylia</taxon>
        <taxon>Alligatoridae</taxon>
        <taxon>Alligatorinae</taxon>
        <taxon>Alligator</taxon>
    </lineage>
</organism>
<dbReference type="AlphaFoldDB" id="A0A151P8C5"/>
<gene>
    <name evidence="1" type="ORF">Y1Q_0014680</name>
</gene>
<accession>A0A151P8C5</accession>
<evidence type="ECO:0000313" key="2">
    <source>
        <dbReference type="Proteomes" id="UP000050525"/>
    </source>
</evidence>
<dbReference type="Proteomes" id="UP000050525">
    <property type="component" value="Unassembled WGS sequence"/>
</dbReference>
<comment type="caution">
    <text evidence="1">The sequence shown here is derived from an EMBL/GenBank/DDBJ whole genome shotgun (WGS) entry which is preliminary data.</text>
</comment>